<feature type="compositionally biased region" description="Low complexity" evidence="1">
    <location>
        <begin position="1575"/>
        <end position="1588"/>
    </location>
</feature>
<feature type="region of interest" description="Disordered" evidence="1">
    <location>
        <begin position="337"/>
        <end position="549"/>
    </location>
</feature>
<feature type="compositionally biased region" description="Acidic residues" evidence="1">
    <location>
        <begin position="622"/>
        <end position="649"/>
    </location>
</feature>
<feature type="compositionally biased region" description="Basic and acidic residues" evidence="1">
    <location>
        <begin position="1316"/>
        <end position="1334"/>
    </location>
</feature>
<protein>
    <submittedName>
        <fullName evidence="2">Uncharacterized protein</fullName>
    </submittedName>
</protein>
<feature type="compositionally biased region" description="Basic and acidic residues" evidence="1">
    <location>
        <begin position="1343"/>
        <end position="1355"/>
    </location>
</feature>
<feature type="compositionally biased region" description="Low complexity" evidence="1">
    <location>
        <begin position="1496"/>
        <end position="1534"/>
    </location>
</feature>
<feature type="compositionally biased region" description="Basic and acidic residues" evidence="1">
    <location>
        <begin position="900"/>
        <end position="913"/>
    </location>
</feature>
<feature type="compositionally biased region" description="Gly residues" evidence="1">
    <location>
        <begin position="451"/>
        <end position="476"/>
    </location>
</feature>
<feature type="compositionally biased region" description="Basic and acidic residues" evidence="1">
    <location>
        <begin position="760"/>
        <end position="774"/>
    </location>
</feature>
<feature type="compositionally biased region" description="Low complexity" evidence="1">
    <location>
        <begin position="516"/>
        <end position="529"/>
    </location>
</feature>
<feature type="compositionally biased region" description="Basic and acidic residues" evidence="1">
    <location>
        <begin position="423"/>
        <end position="440"/>
    </location>
</feature>
<feature type="compositionally biased region" description="Low complexity" evidence="1">
    <location>
        <begin position="441"/>
        <end position="450"/>
    </location>
</feature>
<organism evidence="2 3">
    <name type="scientific">Astrephomene gubernaculifera</name>
    <dbReference type="NCBI Taxonomy" id="47775"/>
    <lineage>
        <taxon>Eukaryota</taxon>
        <taxon>Viridiplantae</taxon>
        <taxon>Chlorophyta</taxon>
        <taxon>core chlorophytes</taxon>
        <taxon>Chlorophyceae</taxon>
        <taxon>CS clade</taxon>
        <taxon>Chlamydomonadales</taxon>
        <taxon>Astrephomenaceae</taxon>
        <taxon>Astrephomene</taxon>
    </lineage>
</organism>
<feature type="compositionally biased region" description="Basic and acidic residues" evidence="1">
    <location>
        <begin position="261"/>
        <end position="274"/>
    </location>
</feature>
<feature type="compositionally biased region" description="Low complexity" evidence="1">
    <location>
        <begin position="1374"/>
        <end position="1385"/>
    </location>
</feature>
<feature type="compositionally biased region" description="Low complexity" evidence="1">
    <location>
        <begin position="1449"/>
        <end position="1465"/>
    </location>
</feature>
<feature type="compositionally biased region" description="Basic residues" evidence="1">
    <location>
        <begin position="1542"/>
        <end position="1554"/>
    </location>
</feature>
<evidence type="ECO:0000256" key="1">
    <source>
        <dbReference type="SAM" id="MobiDB-lite"/>
    </source>
</evidence>
<dbReference type="EMBL" id="BMAR01000019">
    <property type="protein sequence ID" value="GFR47722.1"/>
    <property type="molecule type" value="Genomic_DNA"/>
</dbReference>
<feature type="compositionally biased region" description="Basic and acidic residues" evidence="1">
    <location>
        <begin position="1071"/>
        <end position="1099"/>
    </location>
</feature>
<accession>A0AAD3HNZ1</accession>
<feature type="compositionally biased region" description="Basic residues" evidence="1">
    <location>
        <begin position="1279"/>
        <end position="1288"/>
    </location>
</feature>
<feature type="region of interest" description="Disordered" evidence="1">
    <location>
        <begin position="603"/>
        <end position="1129"/>
    </location>
</feature>
<proteinExistence type="predicted"/>
<feature type="compositionally biased region" description="Gly residues" evidence="1">
    <location>
        <begin position="1170"/>
        <end position="1184"/>
    </location>
</feature>
<feature type="region of interest" description="Disordered" evidence="1">
    <location>
        <begin position="300"/>
        <end position="322"/>
    </location>
</feature>
<feature type="compositionally biased region" description="Basic and acidic residues" evidence="1">
    <location>
        <begin position="1213"/>
        <end position="1227"/>
    </location>
</feature>
<keyword evidence="3" id="KW-1185">Reference proteome</keyword>
<feature type="compositionally biased region" description="Gly residues" evidence="1">
    <location>
        <begin position="373"/>
        <end position="383"/>
    </location>
</feature>
<feature type="compositionally biased region" description="Pro residues" evidence="1">
    <location>
        <begin position="661"/>
        <end position="672"/>
    </location>
</feature>
<feature type="compositionally biased region" description="Basic and acidic residues" evidence="1">
    <location>
        <begin position="1006"/>
        <end position="1016"/>
    </location>
</feature>
<gene>
    <name evidence="2" type="ORF">Agub_g9480</name>
</gene>
<feature type="compositionally biased region" description="Gly residues" evidence="1">
    <location>
        <begin position="1469"/>
        <end position="1482"/>
    </location>
</feature>
<feature type="region of interest" description="Disordered" evidence="1">
    <location>
        <begin position="1150"/>
        <end position="1427"/>
    </location>
</feature>
<feature type="compositionally biased region" description="Basic and acidic residues" evidence="1">
    <location>
        <begin position="858"/>
        <end position="887"/>
    </location>
</feature>
<name>A0AAD3HNZ1_9CHLO</name>
<feature type="region of interest" description="Disordered" evidence="1">
    <location>
        <begin position="1449"/>
        <end position="1637"/>
    </location>
</feature>
<feature type="non-terminal residue" evidence="2">
    <location>
        <position position="1653"/>
    </location>
</feature>
<feature type="compositionally biased region" description="Basic residues" evidence="1">
    <location>
        <begin position="1627"/>
        <end position="1637"/>
    </location>
</feature>
<evidence type="ECO:0000313" key="3">
    <source>
        <dbReference type="Proteomes" id="UP001054857"/>
    </source>
</evidence>
<dbReference type="Proteomes" id="UP001054857">
    <property type="component" value="Unassembled WGS sequence"/>
</dbReference>
<sequence length="1653" mass="171497">GSGAGLAEQLSLLGRFECQSAGGLLGGLEWWFPPLSRHSNCNSEDGDGGRAGGSAGGCGTDDCGGGGGGGGGWPRCMERCAVLWVDGRIGAVMPVRTYGSSLAVLHLPAIHPRHTSAEPAALLLQAVEAALAACGVRTLLLALTPAAAHGIAVRQHVPYDNLLLPAERLAAEAAAASTSDSTTAAAAAAGAWLGCLGYTPARGGWLEAADVDVHAVCRIEPPPPPPQQQQQQQEVQPLLGDGDVDTVEREVGTRGGRLLFRGKELPEPPSKDDTNNIQPCLAMPGPNNTTDTAAAAATDGGAACGSRSADGTVAAAGRHGCDSSSVVPALVLSYNMQEEKEEDSPGARALGEHGSGRSIPAMEPPAADVINSDGGGGGGGGDDGAAVGPLLVGTAVTPGGDGNGSGTPVVRDDNDDAGTIESARCDTAIDTRGARLHETVEAGLGHAAAPAGGGGGGGGDETGDGGPASRGGGGAGDTRVGGAPGGHSRDDGDDHSSGACVATASDGPPDGPPDAPAVSGAGARGAVSSLEDRRLPYEADTAPPDTSAVHYNAVTPGVVAVRVAAAAADASRSVTRPERGAAAATAAAAAAVDETGRSPAIAITAGLDNGPAGAADQGVEGVDADCEEEADPLAMCDDEEYLEEYEEEAMQQQDCPDKELLPPPPPPPPPPQQQQQQQEQQESGREGRVVAASDDARSSGSWGSRRGGGGDGAGERRDQLLHIGGEAATRGGCCERVNDPQQQPSAEAASAARRGVRRGSAKDGRQGMRQRGSEDEAVVVGGGEASGGRRAVGPLETATQGRLGDDRQRRLAAWRQRHRELLARDGCPPPGHSDRPPSNADEAHTTAEAPYRRRLHHHQEDAQRSRESQSRHLEQSWWRGDPHHGPDPRLQQYSSPEGSESWRVRRLLVEQQERGQGAVQLEAQDGPGQRTLNTHPHGPQQQQQQQQRQRRSRWDQQHPDSHALDTGRWGDMGGDCVGAHAQLPAVSRQQPSNSTEARHWGSAGRYEPHEGRDGDRAAGAGAGGGGDWGTPHRQPQQQWDTGRPSPRLRPFPAHYNRPYPHPHPHPQLTGQERDRDRQEEDHRGWGGRHDGPSRGHTDTDSCPGHLRSRSRRAPLPESPGRWELDPFGQSLLLEEREQPGVSCPDQRLAVARGGRAGQRHDSQLPLPGRNAGGSGGGWDCGSGGGRHEGPEERRPRASACMANVAALPEDQEREQQQQRLGRFDRKATGPHGGGQSYGLWHGEQPQQRQYDGWFHGGRGGRGSREGPTGSPHCDLQGHWQRHHHHHHQQQQQQGAVQRLPSAGRVQGTDPRVPQRQSHDSGPHENNRPEADGSQDRTAGGLREASDDGVRPRDEGGVSDAEPPSRAPMEGETRAAAPGGAMSPAAGDKDREQRCLPPHLRQPARTGQASGDGSWGGDGDGGGAAGGNLAAAETTVAAVAATAEAVNGTAATAAVAAAVAAAAAAVHPTGSGGSKGNGGGGGKNHAPEARPKGVPKSRPTSSRSIPSSTSKSTSSSSSSLSSSSSSSESPSSSSDPDSDSRSHGSKGHLKTRTRTRTRDSPSARTGPHTSARGRCSRQGRPLSRSPSPSKMRRRRSRTRSGSRSGSQLPGSRSKPRAQPRCQEPNGGTRRHSPGLRPHYRRCGFQLSVCSGAAT</sequence>
<feature type="compositionally biased region" description="Low complexity" evidence="1">
    <location>
        <begin position="228"/>
        <end position="237"/>
    </location>
</feature>
<feature type="compositionally biased region" description="Gly residues" evidence="1">
    <location>
        <begin position="1412"/>
        <end position="1425"/>
    </location>
</feature>
<comment type="caution">
    <text evidence="2">The sequence shown here is derived from an EMBL/GenBank/DDBJ whole genome shotgun (WGS) entry which is preliminary data.</text>
</comment>
<feature type="region of interest" description="Disordered" evidence="1">
    <location>
        <begin position="217"/>
        <end position="276"/>
    </location>
</feature>
<feature type="compositionally biased region" description="Basic residues" evidence="1">
    <location>
        <begin position="1589"/>
        <end position="1599"/>
    </location>
</feature>
<reference evidence="2 3" key="1">
    <citation type="journal article" date="2021" name="Sci. Rep.">
        <title>Genome sequencing of the multicellular alga Astrephomene provides insights into convergent evolution of germ-soma differentiation.</title>
        <authorList>
            <person name="Yamashita S."/>
            <person name="Yamamoto K."/>
            <person name="Matsuzaki R."/>
            <person name="Suzuki S."/>
            <person name="Yamaguchi H."/>
            <person name="Hirooka S."/>
            <person name="Minakuchi Y."/>
            <person name="Miyagishima S."/>
            <person name="Kawachi M."/>
            <person name="Toyoda A."/>
            <person name="Nozaki H."/>
        </authorList>
    </citation>
    <scope>NUCLEOTIDE SEQUENCE [LARGE SCALE GENOMIC DNA]</scope>
    <source>
        <strain evidence="2 3">NIES-4017</strain>
    </source>
</reference>
<feature type="compositionally biased region" description="Basic and acidic residues" evidence="1">
    <location>
        <begin position="952"/>
        <end position="965"/>
    </location>
</feature>
<feature type="compositionally biased region" description="Basic and acidic residues" evidence="1">
    <location>
        <begin position="1185"/>
        <end position="1195"/>
    </location>
</feature>
<evidence type="ECO:0000313" key="2">
    <source>
        <dbReference type="EMBL" id="GFR47722.1"/>
    </source>
</evidence>
<feature type="compositionally biased region" description="Basic and acidic residues" evidence="1">
    <location>
        <begin position="487"/>
        <end position="496"/>
    </location>
</feature>